<protein>
    <submittedName>
        <fullName evidence="5">Peroxisomal membrane protein 11B</fullName>
    </submittedName>
</protein>
<evidence type="ECO:0000313" key="6">
    <source>
        <dbReference type="Proteomes" id="UP000198287"/>
    </source>
</evidence>
<dbReference type="GO" id="GO:0005778">
    <property type="term" value="C:peroxisomal membrane"/>
    <property type="evidence" value="ECO:0007669"/>
    <property type="project" value="UniProtKB-SubCell"/>
</dbReference>
<comment type="subcellular location">
    <subcellularLocation>
        <location evidence="4">Peroxisome membrane</location>
    </subcellularLocation>
</comment>
<dbReference type="STRING" id="158441.A0A226F409"/>
<keyword evidence="3" id="KW-0576">Peroxisome</keyword>
<evidence type="ECO:0000256" key="3">
    <source>
        <dbReference type="ARBA" id="ARBA00023140"/>
    </source>
</evidence>
<keyword evidence="1" id="KW-0962">Peroxisome biogenesis</keyword>
<dbReference type="OrthoDB" id="411017at2759"/>
<dbReference type="EMBL" id="LNIX01000001">
    <property type="protein sequence ID" value="OXA64197.1"/>
    <property type="molecule type" value="Genomic_DNA"/>
</dbReference>
<dbReference type="AlphaFoldDB" id="A0A226F409"/>
<dbReference type="PANTHER" id="PTHR12652:SF50">
    <property type="entry name" value="PEROXIN 11"/>
    <property type="match status" value="1"/>
</dbReference>
<evidence type="ECO:0000256" key="2">
    <source>
        <dbReference type="ARBA" id="ARBA00023136"/>
    </source>
</evidence>
<gene>
    <name evidence="5" type="ORF">Fcan01_02373</name>
</gene>
<dbReference type="PANTHER" id="PTHR12652">
    <property type="entry name" value="PEROXISOMAL BIOGENESIS FACTOR 11"/>
    <property type="match status" value="1"/>
</dbReference>
<dbReference type="Pfam" id="PF05648">
    <property type="entry name" value="PEX11"/>
    <property type="match status" value="1"/>
</dbReference>
<evidence type="ECO:0000256" key="1">
    <source>
        <dbReference type="ARBA" id="ARBA00022593"/>
    </source>
</evidence>
<dbReference type="InterPro" id="IPR008733">
    <property type="entry name" value="PEX11"/>
</dbReference>
<accession>A0A226F409</accession>
<organism evidence="5 6">
    <name type="scientific">Folsomia candida</name>
    <name type="common">Springtail</name>
    <dbReference type="NCBI Taxonomy" id="158441"/>
    <lineage>
        <taxon>Eukaryota</taxon>
        <taxon>Metazoa</taxon>
        <taxon>Ecdysozoa</taxon>
        <taxon>Arthropoda</taxon>
        <taxon>Hexapoda</taxon>
        <taxon>Collembola</taxon>
        <taxon>Entomobryomorpha</taxon>
        <taxon>Isotomoidea</taxon>
        <taxon>Isotomidae</taxon>
        <taxon>Proisotominae</taxon>
        <taxon>Folsomia</taxon>
    </lineage>
</organism>
<evidence type="ECO:0000313" key="5">
    <source>
        <dbReference type="EMBL" id="OXA64197.1"/>
    </source>
</evidence>
<dbReference type="OMA" id="KCTPGTI"/>
<dbReference type="GO" id="GO:0016559">
    <property type="term" value="P:peroxisome fission"/>
    <property type="evidence" value="ECO:0007669"/>
    <property type="project" value="InterPro"/>
</dbReference>
<proteinExistence type="predicted"/>
<sequence length="294" mass="33856">MDDYIKFNNQTAGRDKIFRLIQYCSRIVWYNLDKRGMSVNGVQKAKKLDETLGLMRRLLRFGRVFDTLHSALPVMSTIDDQVIRLTSALSRISSACFMAIDHIVCLHKLGLIHKNCIDAPGWDKTGTRFWLYSIVMGLVRDVYEIMKVYKEACQMRRRKIKGHHHNYQRHRNSHSDEDEHSTRVIIKGLPANLNLTLQQSIISARIITKCVSKHADITIDVVKNICDLFIPLTILGYIRLSPGTIGTLGIQEDERVDAQLTAVGKRTIDIKDIETRFRLTTNKSGHYLINYQTR</sequence>
<evidence type="ECO:0000256" key="4">
    <source>
        <dbReference type="ARBA" id="ARBA00046271"/>
    </source>
</evidence>
<dbReference type="Proteomes" id="UP000198287">
    <property type="component" value="Unassembled WGS sequence"/>
</dbReference>
<reference evidence="5 6" key="1">
    <citation type="submission" date="2015-12" db="EMBL/GenBank/DDBJ databases">
        <title>The genome of Folsomia candida.</title>
        <authorList>
            <person name="Faddeeva A."/>
            <person name="Derks M.F."/>
            <person name="Anvar Y."/>
            <person name="Smit S."/>
            <person name="Van Straalen N."/>
            <person name="Roelofs D."/>
        </authorList>
    </citation>
    <scope>NUCLEOTIDE SEQUENCE [LARGE SCALE GENOMIC DNA]</scope>
    <source>
        <strain evidence="5 6">VU population</strain>
        <tissue evidence="5">Whole body</tissue>
    </source>
</reference>
<comment type="caution">
    <text evidence="5">The sequence shown here is derived from an EMBL/GenBank/DDBJ whole genome shotgun (WGS) entry which is preliminary data.</text>
</comment>
<keyword evidence="6" id="KW-1185">Reference proteome</keyword>
<keyword evidence="2" id="KW-0472">Membrane</keyword>
<name>A0A226F409_FOLCA</name>